<sequence length="462" mass="48761">MSNTAPTPLALSPLRRALADALRSWDGRSVLRAEAPAPPADALGWLEAQAGPHRAYWRGRGEAEARASVGAAAVVEGLTLEAVAAPLGRLLGALPAHARLTATARFDARAEGGAEWAPFGAVRFVLPRVEYRTDGRAASVAVHLAPGEAPDAARAAVEALRPSAAPATAELPLPFMRRDDPDRADWGRMLRWALGALSSAGPLQKVVLARRARFSFEEAVDPFALLRRLEAATPRCFHALVEAGGADRAPAAFLTATPERLFRLDGRTVETEAVAGTRPRAASDADDDRLRDELMGSEKDRREHGYVRERIAAALAPLTVSLDDDGDASAMTLARGRHLYTGFRGTLADGVGALDVLRALHPTPAVGGTPTPLALDAIDRLEPFDRGLYAGPVGWVGRDGAGREAAEVAVGIRSGLVEGRTLSLYSGAGIVVGSDPAAEWAEIEHKIGDFARVLGLTDRAES</sequence>
<proteinExistence type="inferred from homology"/>
<name>A0ABU3BUK2_9BACT</name>
<comment type="similarity">
    <text evidence="2">Belongs to the isochorismate synthase family.</text>
</comment>
<organism evidence="8 9">
    <name type="scientific">Rubrivirga litoralis</name>
    <dbReference type="NCBI Taxonomy" id="3075598"/>
    <lineage>
        <taxon>Bacteria</taxon>
        <taxon>Pseudomonadati</taxon>
        <taxon>Rhodothermota</taxon>
        <taxon>Rhodothermia</taxon>
        <taxon>Rhodothermales</taxon>
        <taxon>Rubricoccaceae</taxon>
        <taxon>Rubrivirga</taxon>
    </lineage>
</organism>
<evidence type="ECO:0000313" key="8">
    <source>
        <dbReference type="EMBL" id="MDT0632963.1"/>
    </source>
</evidence>
<feature type="domain" description="Chorismate-utilising enzyme C-terminal" evidence="7">
    <location>
        <begin position="184"/>
        <end position="446"/>
    </location>
</feature>
<dbReference type="Gene3D" id="3.60.120.10">
    <property type="entry name" value="Anthranilate synthase"/>
    <property type="match status" value="1"/>
</dbReference>
<evidence type="ECO:0000256" key="1">
    <source>
        <dbReference type="ARBA" id="ARBA00000799"/>
    </source>
</evidence>
<evidence type="ECO:0000256" key="3">
    <source>
        <dbReference type="ARBA" id="ARBA00012824"/>
    </source>
</evidence>
<dbReference type="NCBIfam" id="TIGR00543">
    <property type="entry name" value="isochor_syn"/>
    <property type="match status" value="1"/>
</dbReference>
<protein>
    <recommendedName>
        <fullName evidence="3">isochorismate synthase</fullName>
        <ecNumber evidence="3">5.4.4.2</ecNumber>
    </recommendedName>
    <alternativeName>
        <fullName evidence="5">Isochorismate mutase</fullName>
    </alternativeName>
</protein>
<dbReference type="EC" id="5.4.4.2" evidence="3"/>
<evidence type="ECO:0000256" key="4">
    <source>
        <dbReference type="ARBA" id="ARBA00023235"/>
    </source>
</evidence>
<dbReference type="PANTHER" id="PTHR42839">
    <property type="entry name" value="ISOCHORISMATE SYNTHASE ENTC"/>
    <property type="match status" value="1"/>
</dbReference>
<dbReference type="Pfam" id="PF00425">
    <property type="entry name" value="Chorismate_bind"/>
    <property type="match status" value="1"/>
</dbReference>
<evidence type="ECO:0000313" key="9">
    <source>
        <dbReference type="Proteomes" id="UP001267426"/>
    </source>
</evidence>
<feature type="region of interest" description="Disordered" evidence="6">
    <location>
        <begin position="275"/>
        <end position="298"/>
    </location>
</feature>
<keyword evidence="4 8" id="KW-0413">Isomerase</keyword>
<dbReference type="PANTHER" id="PTHR42839:SF2">
    <property type="entry name" value="ISOCHORISMATE SYNTHASE ENTC"/>
    <property type="match status" value="1"/>
</dbReference>
<evidence type="ECO:0000259" key="7">
    <source>
        <dbReference type="Pfam" id="PF00425"/>
    </source>
</evidence>
<dbReference type="GO" id="GO:0008909">
    <property type="term" value="F:isochorismate synthase activity"/>
    <property type="evidence" value="ECO:0007669"/>
    <property type="project" value="UniProtKB-EC"/>
</dbReference>
<dbReference type="Proteomes" id="UP001267426">
    <property type="component" value="Unassembled WGS sequence"/>
</dbReference>
<evidence type="ECO:0000256" key="6">
    <source>
        <dbReference type="SAM" id="MobiDB-lite"/>
    </source>
</evidence>
<dbReference type="EMBL" id="JAVRHT010000044">
    <property type="protein sequence ID" value="MDT0632963.1"/>
    <property type="molecule type" value="Genomic_DNA"/>
</dbReference>
<comment type="caution">
    <text evidence="8">The sequence shown here is derived from an EMBL/GenBank/DDBJ whole genome shotgun (WGS) entry which is preliminary data.</text>
</comment>
<comment type="catalytic activity">
    <reaction evidence="1">
        <text>chorismate = isochorismate</text>
        <dbReference type="Rhea" id="RHEA:18985"/>
        <dbReference type="ChEBI" id="CHEBI:29748"/>
        <dbReference type="ChEBI" id="CHEBI:29780"/>
        <dbReference type="EC" id="5.4.4.2"/>
    </reaction>
</comment>
<dbReference type="InterPro" id="IPR005801">
    <property type="entry name" value="ADC_synthase"/>
</dbReference>
<dbReference type="InterPro" id="IPR004561">
    <property type="entry name" value="IsoChor_synthase"/>
</dbReference>
<feature type="compositionally biased region" description="Basic and acidic residues" evidence="6">
    <location>
        <begin position="288"/>
        <end position="298"/>
    </location>
</feature>
<evidence type="ECO:0000256" key="5">
    <source>
        <dbReference type="ARBA" id="ARBA00041564"/>
    </source>
</evidence>
<dbReference type="InterPro" id="IPR015890">
    <property type="entry name" value="Chorismate_C"/>
</dbReference>
<accession>A0ABU3BUK2</accession>
<gene>
    <name evidence="8" type="ORF">RM540_14490</name>
</gene>
<dbReference type="RefSeq" id="WP_311665379.1">
    <property type="nucleotide sequence ID" value="NZ_JAVRHT010000044.1"/>
</dbReference>
<evidence type="ECO:0000256" key="2">
    <source>
        <dbReference type="ARBA" id="ARBA00005297"/>
    </source>
</evidence>
<dbReference type="SUPFAM" id="SSF56322">
    <property type="entry name" value="ADC synthase"/>
    <property type="match status" value="1"/>
</dbReference>
<keyword evidence="9" id="KW-1185">Reference proteome</keyword>
<reference evidence="8 9" key="1">
    <citation type="submission" date="2023-09" db="EMBL/GenBank/DDBJ databases">
        <authorList>
            <person name="Rey-Velasco X."/>
        </authorList>
    </citation>
    <scope>NUCLEOTIDE SEQUENCE [LARGE SCALE GENOMIC DNA]</scope>
    <source>
        <strain evidence="8 9">F394</strain>
    </source>
</reference>